<feature type="transmembrane region" description="Helical" evidence="6">
    <location>
        <begin position="192"/>
        <end position="211"/>
    </location>
</feature>
<keyword evidence="8" id="KW-1185">Reference proteome</keyword>
<evidence type="ECO:0000313" key="7">
    <source>
        <dbReference type="EMBL" id="MCK2215816.1"/>
    </source>
</evidence>
<evidence type="ECO:0000256" key="6">
    <source>
        <dbReference type="SAM" id="Phobius"/>
    </source>
</evidence>
<feature type="transmembrane region" description="Helical" evidence="6">
    <location>
        <begin position="123"/>
        <end position="142"/>
    </location>
</feature>
<proteinExistence type="predicted"/>
<feature type="transmembrane region" description="Helical" evidence="6">
    <location>
        <begin position="68"/>
        <end position="87"/>
    </location>
</feature>
<dbReference type="CDD" id="cd06581">
    <property type="entry name" value="TM_PBP1_LivM_like"/>
    <property type="match status" value="1"/>
</dbReference>
<feature type="transmembrane region" description="Helical" evidence="6">
    <location>
        <begin position="311"/>
        <end position="331"/>
    </location>
</feature>
<organism evidence="7 8">
    <name type="scientific">Actinomadura luzonensis</name>
    <dbReference type="NCBI Taxonomy" id="2805427"/>
    <lineage>
        <taxon>Bacteria</taxon>
        <taxon>Bacillati</taxon>
        <taxon>Actinomycetota</taxon>
        <taxon>Actinomycetes</taxon>
        <taxon>Streptosporangiales</taxon>
        <taxon>Thermomonosporaceae</taxon>
        <taxon>Actinomadura</taxon>
    </lineage>
</organism>
<name>A0ABT0FTZ9_9ACTN</name>
<evidence type="ECO:0000256" key="3">
    <source>
        <dbReference type="ARBA" id="ARBA00022692"/>
    </source>
</evidence>
<keyword evidence="3 6" id="KW-0812">Transmembrane</keyword>
<accession>A0ABT0FTZ9</accession>
<keyword evidence="2" id="KW-1003">Cell membrane</keyword>
<keyword evidence="4 6" id="KW-1133">Transmembrane helix</keyword>
<comment type="caution">
    <text evidence="7">The sequence shown here is derived from an EMBL/GenBank/DDBJ whole genome shotgun (WGS) entry which is preliminary data.</text>
</comment>
<feature type="transmembrane region" description="Helical" evidence="6">
    <location>
        <begin position="99"/>
        <end position="117"/>
    </location>
</feature>
<evidence type="ECO:0000256" key="2">
    <source>
        <dbReference type="ARBA" id="ARBA00022475"/>
    </source>
</evidence>
<evidence type="ECO:0000256" key="1">
    <source>
        <dbReference type="ARBA" id="ARBA00004651"/>
    </source>
</evidence>
<evidence type="ECO:0000256" key="5">
    <source>
        <dbReference type="ARBA" id="ARBA00023136"/>
    </source>
</evidence>
<feature type="transmembrane region" description="Helical" evidence="6">
    <location>
        <begin position="147"/>
        <end position="164"/>
    </location>
</feature>
<evidence type="ECO:0000256" key="4">
    <source>
        <dbReference type="ARBA" id="ARBA00022989"/>
    </source>
</evidence>
<feature type="transmembrane region" description="Helical" evidence="6">
    <location>
        <begin position="46"/>
        <end position="62"/>
    </location>
</feature>
<dbReference type="EMBL" id="JAKRKC020000001">
    <property type="protein sequence ID" value="MCK2215816.1"/>
    <property type="molecule type" value="Genomic_DNA"/>
</dbReference>
<keyword evidence="5 6" id="KW-0472">Membrane</keyword>
<dbReference type="InterPro" id="IPR001851">
    <property type="entry name" value="ABC_transp_permease"/>
</dbReference>
<dbReference type="PANTHER" id="PTHR30482:SF20">
    <property type="entry name" value="HIGH-AFFINITY BRANCHED-CHAIN AMINO ACID TRANSPORT SYSTEM PERMEASE PROTEIN LIVM"/>
    <property type="match status" value="1"/>
</dbReference>
<protein>
    <submittedName>
        <fullName evidence="7">Branched-chain amino acid ABC transporter permease</fullName>
    </submittedName>
</protein>
<dbReference type="Proteomes" id="UP001317259">
    <property type="component" value="Unassembled WGS sequence"/>
</dbReference>
<sequence length="356" mass="36252">MTAAGPLAGPLDGPVNGHGWGAGGHRRTAVGLAAGDRRRTWPWRRAALAALAVTAAGLPFALPPYRLFQVTLVLVYAVALLGLDLVAGHSGQISLGHGAFFGVGAYVAAVMIGRFGLPYPLTLPAAALVTFGLGWAAGLPALRLRGLYLAMVTFSVAVLLPPLLKRFPEVTGGAMGMAVPTPRGLGLDDDQWVYFLVLAVTAAAVAGVRNLTASRGGRALTAIRQHPAAAETLGMHAAAHMTRAFAWSAMYAGAAGALYTWTTGFVAPDTFTLSLSVTLLAGVVIGGLATPAGPLLGALVVAAVPAAAQELNPAAPGVVSGLLIIVMIYVAPTGLAGLLRRAAWSVTGRLAARRRG</sequence>
<dbReference type="RefSeq" id="WP_242382052.1">
    <property type="nucleotide sequence ID" value="NZ_JAKRKC020000001.1"/>
</dbReference>
<evidence type="ECO:0000313" key="8">
    <source>
        <dbReference type="Proteomes" id="UP001317259"/>
    </source>
</evidence>
<dbReference type="PANTHER" id="PTHR30482">
    <property type="entry name" value="HIGH-AFFINITY BRANCHED-CHAIN AMINO ACID TRANSPORT SYSTEM PERMEASE"/>
    <property type="match status" value="1"/>
</dbReference>
<gene>
    <name evidence="7" type="ORF">MF672_018745</name>
</gene>
<feature type="transmembrane region" description="Helical" evidence="6">
    <location>
        <begin position="279"/>
        <end position="304"/>
    </location>
</feature>
<dbReference type="InterPro" id="IPR043428">
    <property type="entry name" value="LivM-like"/>
</dbReference>
<reference evidence="7 8" key="1">
    <citation type="submission" date="2022-04" db="EMBL/GenBank/DDBJ databases">
        <title>Genome draft of Actinomadura sp. ATCC 31491.</title>
        <authorList>
            <person name="Shi X."/>
            <person name="Du Y."/>
        </authorList>
    </citation>
    <scope>NUCLEOTIDE SEQUENCE [LARGE SCALE GENOMIC DNA]</scope>
    <source>
        <strain evidence="7 8">ATCC 31491</strain>
    </source>
</reference>
<dbReference type="Pfam" id="PF02653">
    <property type="entry name" value="BPD_transp_2"/>
    <property type="match status" value="1"/>
</dbReference>
<comment type="subcellular location">
    <subcellularLocation>
        <location evidence="1">Cell membrane</location>
        <topology evidence="1">Multi-pass membrane protein</topology>
    </subcellularLocation>
</comment>
<feature type="transmembrane region" description="Helical" evidence="6">
    <location>
        <begin position="244"/>
        <end position="267"/>
    </location>
</feature>